<gene>
    <name evidence="2" type="ORF">EAG_04490</name>
</gene>
<evidence type="ECO:0000256" key="1">
    <source>
        <dbReference type="SAM" id="MobiDB-lite"/>
    </source>
</evidence>
<reference evidence="2 3" key="1">
    <citation type="journal article" date="2010" name="Science">
        <title>Genomic comparison of the ants Camponotus floridanus and Harpegnathos saltator.</title>
        <authorList>
            <person name="Bonasio R."/>
            <person name="Zhang G."/>
            <person name="Ye C."/>
            <person name="Mutti N.S."/>
            <person name="Fang X."/>
            <person name="Qin N."/>
            <person name="Donahue G."/>
            <person name="Yang P."/>
            <person name="Li Q."/>
            <person name="Li C."/>
            <person name="Zhang P."/>
            <person name="Huang Z."/>
            <person name="Berger S.L."/>
            <person name="Reinberg D."/>
            <person name="Wang J."/>
            <person name="Liebig J."/>
        </authorList>
    </citation>
    <scope>NUCLEOTIDE SEQUENCE [LARGE SCALE GENOMIC DNA]</scope>
    <source>
        <strain evidence="3">C129</strain>
    </source>
</reference>
<feature type="region of interest" description="Disordered" evidence="1">
    <location>
        <begin position="1"/>
        <end position="35"/>
    </location>
</feature>
<protein>
    <submittedName>
        <fullName evidence="2">Uncharacterized protein</fullName>
    </submittedName>
</protein>
<dbReference type="EMBL" id="GL444246">
    <property type="protein sequence ID" value="EFN61146.1"/>
    <property type="molecule type" value="Genomic_DNA"/>
</dbReference>
<dbReference type="InParanoid" id="E2AZJ3"/>
<evidence type="ECO:0000313" key="3">
    <source>
        <dbReference type="Proteomes" id="UP000000311"/>
    </source>
</evidence>
<keyword evidence="3" id="KW-1185">Reference proteome</keyword>
<name>E2AZJ3_CAMFO</name>
<dbReference type="AlphaFoldDB" id="E2AZJ3"/>
<sequence length="151" mass="16713">MGNLTDMSPRTGDGPRPRPSQVELPHQNDPWISASRVDSGLNDRVEGCAIPRPIRSRHASDPGASRVARYFGAWRATALNQNFAVAGPCSTTRWRLSCRPPFCGGDSADQTFALPCRKEVMLPPWRLVTRSFGRYFVPRWLSRSAVSSAVT</sequence>
<proteinExistence type="predicted"/>
<accession>E2AZJ3</accession>
<dbReference type="Proteomes" id="UP000000311">
    <property type="component" value="Unassembled WGS sequence"/>
</dbReference>
<organism evidence="3">
    <name type="scientific">Camponotus floridanus</name>
    <name type="common">Florida carpenter ant</name>
    <dbReference type="NCBI Taxonomy" id="104421"/>
    <lineage>
        <taxon>Eukaryota</taxon>
        <taxon>Metazoa</taxon>
        <taxon>Ecdysozoa</taxon>
        <taxon>Arthropoda</taxon>
        <taxon>Hexapoda</taxon>
        <taxon>Insecta</taxon>
        <taxon>Pterygota</taxon>
        <taxon>Neoptera</taxon>
        <taxon>Endopterygota</taxon>
        <taxon>Hymenoptera</taxon>
        <taxon>Apocrita</taxon>
        <taxon>Aculeata</taxon>
        <taxon>Formicoidea</taxon>
        <taxon>Formicidae</taxon>
        <taxon>Formicinae</taxon>
        <taxon>Camponotus</taxon>
    </lineage>
</organism>
<evidence type="ECO:0000313" key="2">
    <source>
        <dbReference type="EMBL" id="EFN61146.1"/>
    </source>
</evidence>